<protein>
    <submittedName>
        <fullName evidence="1">Uncharacterized protein</fullName>
    </submittedName>
</protein>
<evidence type="ECO:0000313" key="1">
    <source>
        <dbReference type="EnsemblMetazoa" id="PPA46413.1"/>
    </source>
</evidence>
<sequence>MSSSRSDAMAKEEDPMDIFPSKDSSPALPRFPDIQKIKQNAALDERTLPIALHSYSMEYKSGT</sequence>
<proteinExistence type="predicted"/>
<name>A0A2A6BUW4_PRIPA</name>
<dbReference type="EnsemblMetazoa" id="PPA46413.1">
    <property type="protein sequence ID" value="PPA46413.1"/>
    <property type="gene ID" value="WBGene00284782"/>
</dbReference>
<reference evidence="1" key="2">
    <citation type="submission" date="2022-06" db="UniProtKB">
        <authorList>
            <consortium name="EnsemblMetazoa"/>
        </authorList>
    </citation>
    <scope>IDENTIFICATION</scope>
    <source>
        <strain evidence="1">PS312</strain>
    </source>
</reference>
<gene>
    <name evidence="1" type="primary">WBGene00284782</name>
</gene>
<evidence type="ECO:0000313" key="2">
    <source>
        <dbReference type="Proteomes" id="UP000005239"/>
    </source>
</evidence>
<organism evidence="1 2">
    <name type="scientific">Pristionchus pacificus</name>
    <name type="common">Parasitic nematode worm</name>
    <dbReference type="NCBI Taxonomy" id="54126"/>
    <lineage>
        <taxon>Eukaryota</taxon>
        <taxon>Metazoa</taxon>
        <taxon>Ecdysozoa</taxon>
        <taxon>Nematoda</taxon>
        <taxon>Chromadorea</taxon>
        <taxon>Rhabditida</taxon>
        <taxon>Rhabditina</taxon>
        <taxon>Diplogasteromorpha</taxon>
        <taxon>Diplogasteroidea</taxon>
        <taxon>Neodiplogasteridae</taxon>
        <taxon>Pristionchus</taxon>
    </lineage>
</organism>
<accession>A0A2A6BUW4</accession>
<dbReference type="Proteomes" id="UP000005239">
    <property type="component" value="Unassembled WGS sequence"/>
</dbReference>
<reference evidence="2" key="1">
    <citation type="journal article" date="2008" name="Nat. Genet.">
        <title>The Pristionchus pacificus genome provides a unique perspective on nematode lifestyle and parasitism.</title>
        <authorList>
            <person name="Dieterich C."/>
            <person name="Clifton S.W."/>
            <person name="Schuster L.N."/>
            <person name="Chinwalla A."/>
            <person name="Delehaunty K."/>
            <person name="Dinkelacker I."/>
            <person name="Fulton L."/>
            <person name="Fulton R."/>
            <person name="Godfrey J."/>
            <person name="Minx P."/>
            <person name="Mitreva M."/>
            <person name="Roeseler W."/>
            <person name="Tian H."/>
            <person name="Witte H."/>
            <person name="Yang S.P."/>
            <person name="Wilson R.K."/>
            <person name="Sommer R.J."/>
        </authorList>
    </citation>
    <scope>NUCLEOTIDE SEQUENCE [LARGE SCALE GENOMIC DNA]</scope>
    <source>
        <strain evidence="2">PS312</strain>
    </source>
</reference>
<accession>A0A8R1V220</accession>
<keyword evidence="2" id="KW-1185">Reference proteome</keyword>
<dbReference type="AlphaFoldDB" id="A0A2A6BUW4"/>